<keyword evidence="1" id="KW-0812">Transmembrane</keyword>
<dbReference type="Gene3D" id="6.10.340.10">
    <property type="match status" value="1"/>
</dbReference>
<evidence type="ECO:0000313" key="3">
    <source>
        <dbReference type="Proteomes" id="UP000192907"/>
    </source>
</evidence>
<evidence type="ECO:0000313" key="2">
    <source>
        <dbReference type="EMBL" id="SMF59789.1"/>
    </source>
</evidence>
<reference evidence="3" key="1">
    <citation type="submission" date="2017-04" db="EMBL/GenBank/DDBJ databases">
        <authorList>
            <person name="Varghese N."/>
            <person name="Submissions S."/>
        </authorList>
    </citation>
    <scope>NUCLEOTIDE SEQUENCE [LARGE SCALE GENOMIC DNA]</scope>
    <source>
        <strain evidence="3">RKEM611</strain>
    </source>
</reference>
<dbReference type="Proteomes" id="UP000192907">
    <property type="component" value="Unassembled WGS sequence"/>
</dbReference>
<keyword evidence="3" id="KW-1185">Reference proteome</keyword>
<dbReference type="AlphaFoldDB" id="A0A1Y6CJW4"/>
<gene>
    <name evidence="2" type="ORF">SAMN06296036_12040</name>
</gene>
<sequence length="153" mass="17367">MTEKEPGLTKRKFSGWLLEPLVQTKIGLYCIALSAIFAFVIGIIIYTNFADLVQSILVLTDAPDEVRNIFAEYWSSIQGWIYFSLATYIFATIGVSIWYTHRFVGPAIAFRKHLEEMAKGNFEYQTVLRKGDAMEDVAKALNRASELLMNDQA</sequence>
<keyword evidence="1" id="KW-1133">Transmembrane helix</keyword>
<accession>A0A1Y6CJW4</accession>
<feature type="transmembrane region" description="Helical" evidence="1">
    <location>
        <begin position="80"/>
        <end position="99"/>
    </location>
</feature>
<dbReference type="EMBL" id="FWZT01000020">
    <property type="protein sequence ID" value="SMF59789.1"/>
    <property type="molecule type" value="Genomic_DNA"/>
</dbReference>
<evidence type="ECO:0000256" key="1">
    <source>
        <dbReference type="SAM" id="Phobius"/>
    </source>
</evidence>
<dbReference type="OrthoDB" id="5297562at2"/>
<dbReference type="STRING" id="1513793.SAMN06296036_12040"/>
<dbReference type="RefSeq" id="WP_132322929.1">
    <property type="nucleotide sequence ID" value="NZ_FWZT01000020.1"/>
</dbReference>
<evidence type="ECO:0008006" key="4">
    <source>
        <dbReference type="Google" id="ProtNLM"/>
    </source>
</evidence>
<feature type="transmembrane region" description="Helical" evidence="1">
    <location>
        <begin position="26"/>
        <end position="49"/>
    </location>
</feature>
<protein>
    <recommendedName>
        <fullName evidence="4">HAMP domain-containing protein</fullName>
    </recommendedName>
</protein>
<name>A0A1Y6CJW4_9BACT</name>
<proteinExistence type="predicted"/>
<keyword evidence="1" id="KW-0472">Membrane</keyword>
<organism evidence="2 3">
    <name type="scientific">Pseudobacteriovorax antillogorgiicola</name>
    <dbReference type="NCBI Taxonomy" id="1513793"/>
    <lineage>
        <taxon>Bacteria</taxon>
        <taxon>Pseudomonadati</taxon>
        <taxon>Bdellovibrionota</taxon>
        <taxon>Oligoflexia</taxon>
        <taxon>Oligoflexales</taxon>
        <taxon>Pseudobacteriovoracaceae</taxon>
        <taxon>Pseudobacteriovorax</taxon>
    </lineage>
</organism>